<reference evidence="2" key="1">
    <citation type="journal article" date="2019" name="Int. J. Syst. Evol. Microbiol.">
        <title>The Global Catalogue of Microorganisms (GCM) 10K type strain sequencing project: providing services to taxonomists for standard genome sequencing and annotation.</title>
        <authorList>
            <consortium name="The Broad Institute Genomics Platform"/>
            <consortium name="The Broad Institute Genome Sequencing Center for Infectious Disease"/>
            <person name="Wu L."/>
            <person name="Ma J."/>
        </authorList>
    </citation>
    <scope>NUCLEOTIDE SEQUENCE [LARGE SCALE GENOMIC DNA]</scope>
    <source>
        <strain evidence="2">CGMCC 1.12966</strain>
    </source>
</reference>
<accession>A0ABQ3HUR9</accession>
<dbReference type="EMBL" id="BNAF01000007">
    <property type="protein sequence ID" value="GHE36676.1"/>
    <property type="molecule type" value="Genomic_DNA"/>
</dbReference>
<sequence>MNYMEKDKQFKDKVLLTYTSPKSTVTMVQMETGIAATSTTVSPTNSGNQVQEQYDLQEQDRGFDW</sequence>
<name>A0ABQ3HUR9_9SPHI</name>
<evidence type="ECO:0000313" key="2">
    <source>
        <dbReference type="Proteomes" id="UP000620550"/>
    </source>
</evidence>
<proteinExistence type="predicted"/>
<protein>
    <submittedName>
        <fullName evidence="1">Uncharacterized protein</fullName>
    </submittedName>
</protein>
<comment type="caution">
    <text evidence="1">The sequence shown here is derived from an EMBL/GenBank/DDBJ whole genome shotgun (WGS) entry which is preliminary data.</text>
</comment>
<evidence type="ECO:0000313" key="1">
    <source>
        <dbReference type="EMBL" id="GHE36676.1"/>
    </source>
</evidence>
<organism evidence="1 2">
    <name type="scientific">Sphingobacterium griseoflavum</name>
    <dbReference type="NCBI Taxonomy" id="1474952"/>
    <lineage>
        <taxon>Bacteria</taxon>
        <taxon>Pseudomonadati</taxon>
        <taxon>Bacteroidota</taxon>
        <taxon>Sphingobacteriia</taxon>
        <taxon>Sphingobacteriales</taxon>
        <taxon>Sphingobacteriaceae</taxon>
        <taxon>Sphingobacterium</taxon>
    </lineage>
</organism>
<dbReference type="Proteomes" id="UP000620550">
    <property type="component" value="Unassembled WGS sequence"/>
</dbReference>
<gene>
    <name evidence="1" type="ORF">GCM10017764_19790</name>
</gene>
<keyword evidence="2" id="KW-1185">Reference proteome</keyword>